<dbReference type="AlphaFoldDB" id="A0A917EQT1"/>
<dbReference type="Proteomes" id="UP000605259">
    <property type="component" value="Unassembled WGS sequence"/>
</dbReference>
<name>A0A917EQT1_9BACI</name>
<dbReference type="EMBL" id="BMFK01000001">
    <property type="protein sequence ID" value="GGE67744.1"/>
    <property type="molecule type" value="Genomic_DNA"/>
</dbReference>
<proteinExistence type="predicted"/>
<comment type="caution">
    <text evidence="1">The sequence shown here is derived from an EMBL/GenBank/DDBJ whole genome shotgun (WGS) entry which is preliminary data.</text>
</comment>
<gene>
    <name evidence="1" type="ORF">GCM10007140_17280</name>
</gene>
<evidence type="ECO:0000313" key="1">
    <source>
        <dbReference type="EMBL" id="GGE67744.1"/>
    </source>
</evidence>
<evidence type="ECO:0000313" key="2">
    <source>
        <dbReference type="Proteomes" id="UP000605259"/>
    </source>
</evidence>
<keyword evidence="2" id="KW-1185">Reference proteome</keyword>
<accession>A0A917EQT1</accession>
<reference evidence="1" key="1">
    <citation type="journal article" date="2014" name="Int. J. Syst. Evol. Microbiol.">
        <title>Complete genome sequence of Corynebacterium casei LMG S-19264T (=DSM 44701T), isolated from a smear-ripened cheese.</title>
        <authorList>
            <consortium name="US DOE Joint Genome Institute (JGI-PGF)"/>
            <person name="Walter F."/>
            <person name="Albersmeier A."/>
            <person name="Kalinowski J."/>
            <person name="Ruckert C."/>
        </authorList>
    </citation>
    <scope>NUCLEOTIDE SEQUENCE</scope>
    <source>
        <strain evidence="1">CGMCC 1.12698</strain>
    </source>
</reference>
<protein>
    <submittedName>
        <fullName evidence="1">Uncharacterized protein</fullName>
    </submittedName>
</protein>
<sequence length="57" mass="6899">MQMDTFLFFLEGMEISVDNTREEAYIYIYCLTLLNINILNEIDSTYQIYKDWAWGVF</sequence>
<reference evidence="1" key="2">
    <citation type="submission" date="2020-09" db="EMBL/GenBank/DDBJ databases">
        <authorList>
            <person name="Sun Q."/>
            <person name="Zhou Y."/>
        </authorList>
    </citation>
    <scope>NUCLEOTIDE SEQUENCE</scope>
    <source>
        <strain evidence="1">CGMCC 1.12698</strain>
    </source>
</reference>
<organism evidence="1 2">
    <name type="scientific">Priestia taiwanensis</name>
    <dbReference type="NCBI Taxonomy" id="1347902"/>
    <lineage>
        <taxon>Bacteria</taxon>
        <taxon>Bacillati</taxon>
        <taxon>Bacillota</taxon>
        <taxon>Bacilli</taxon>
        <taxon>Bacillales</taxon>
        <taxon>Bacillaceae</taxon>
        <taxon>Priestia</taxon>
    </lineage>
</organism>